<proteinExistence type="predicted"/>
<dbReference type="AlphaFoldDB" id="A0A7H8N0A1"/>
<reference evidence="1 2" key="1">
    <citation type="submission" date="2020-06" db="EMBL/GenBank/DDBJ databases">
        <title>Genome mining for natural products.</title>
        <authorList>
            <person name="Zhang B."/>
            <person name="Shi J."/>
            <person name="Ge H."/>
        </authorList>
    </citation>
    <scope>NUCLEOTIDE SEQUENCE [LARGE SCALE GENOMIC DNA]</scope>
    <source>
        <strain evidence="1 2">NA06532</strain>
        <plasmid evidence="1 2">unnamed1</plasmid>
    </source>
</reference>
<organism evidence="1 2">
    <name type="scientific">Streptomyces microflavus</name>
    <name type="common">Streptomyces lipmanii</name>
    <dbReference type="NCBI Taxonomy" id="1919"/>
    <lineage>
        <taxon>Bacteria</taxon>
        <taxon>Bacillati</taxon>
        <taxon>Actinomycetota</taxon>
        <taxon>Actinomycetes</taxon>
        <taxon>Kitasatosporales</taxon>
        <taxon>Streptomycetaceae</taxon>
        <taxon>Streptomyces</taxon>
    </lineage>
</organism>
<geneLocation type="plasmid" evidence="1 2">
    <name>unnamed1</name>
</geneLocation>
<evidence type="ECO:0000313" key="2">
    <source>
        <dbReference type="Proteomes" id="UP000509345"/>
    </source>
</evidence>
<evidence type="ECO:0000313" key="1">
    <source>
        <dbReference type="EMBL" id="QKW47832.1"/>
    </source>
</evidence>
<keyword evidence="1" id="KW-0614">Plasmid</keyword>
<sequence>MREDGAVDLRYFNQTGWTAIFNGPETEIGRMVRVDAWDPATGTALVVDPKRGAMRPVTDYEDFSHLERADQVVAAVPGGGWRAHWKDEGPGNTPLTEQVLAWLITSQGRATAITMDAHGHVDDADSADAFIPPGEELSQD</sequence>
<dbReference type="EMBL" id="CP054927">
    <property type="protein sequence ID" value="QKW47832.1"/>
    <property type="molecule type" value="Genomic_DNA"/>
</dbReference>
<gene>
    <name evidence="1" type="ORF">HUT09_35425</name>
</gene>
<dbReference type="Proteomes" id="UP000509345">
    <property type="component" value="Plasmid unnamed1"/>
</dbReference>
<accession>A0A7H8N0A1</accession>
<name>A0A7H8N0A1_STRMI</name>
<protein>
    <submittedName>
        <fullName evidence="1">Uncharacterized protein</fullName>
    </submittedName>
</protein>